<dbReference type="AlphaFoldDB" id="A0A420I5I7"/>
<sequence>MSVQDSYYWCGKHTMDYTLVKDAINKYCLIYQEQVTFHAFNFDSREEQKLDGGNKILHNDNAKYVIQPIYDINLRKKIGSVTIRISTDKCTILNVKYKLGNKLIHCELVTILNSSIKQNHIDKPTKFWFRKI</sequence>
<protein>
    <submittedName>
        <fullName evidence="1">Uncharacterized protein</fullName>
    </submittedName>
</protein>
<accession>A0A420I5I7</accession>
<keyword evidence="2" id="KW-1185">Reference proteome</keyword>
<organism evidence="1 2">
    <name type="scientific">Erysiphe neolycopersici</name>
    <dbReference type="NCBI Taxonomy" id="212602"/>
    <lineage>
        <taxon>Eukaryota</taxon>
        <taxon>Fungi</taxon>
        <taxon>Dikarya</taxon>
        <taxon>Ascomycota</taxon>
        <taxon>Pezizomycotina</taxon>
        <taxon>Leotiomycetes</taxon>
        <taxon>Erysiphales</taxon>
        <taxon>Erysiphaceae</taxon>
        <taxon>Erysiphe</taxon>
    </lineage>
</organism>
<gene>
    <name evidence="1" type="ORF">OnM2_015069</name>
</gene>
<name>A0A420I5I7_9PEZI</name>
<evidence type="ECO:0000313" key="2">
    <source>
        <dbReference type="Proteomes" id="UP000286134"/>
    </source>
</evidence>
<proteinExistence type="predicted"/>
<dbReference type="Proteomes" id="UP000286134">
    <property type="component" value="Unassembled WGS sequence"/>
</dbReference>
<evidence type="ECO:0000313" key="1">
    <source>
        <dbReference type="EMBL" id="RKF64929.1"/>
    </source>
</evidence>
<reference evidence="1 2" key="1">
    <citation type="journal article" date="2018" name="BMC Genomics">
        <title>Comparative genome analyses reveal sequence features reflecting distinct modes of host-adaptation between dicot and monocot powdery mildew.</title>
        <authorList>
            <person name="Wu Y."/>
            <person name="Ma X."/>
            <person name="Pan Z."/>
            <person name="Kale S.D."/>
            <person name="Song Y."/>
            <person name="King H."/>
            <person name="Zhang Q."/>
            <person name="Presley C."/>
            <person name="Deng X."/>
            <person name="Wei C.I."/>
            <person name="Xiao S."/>
        </authorList>
    </citation>
    <scope>NUCLEOTIDE SEQUENCE [LARGE SCALE GENOMIC DNA]</scope>
    <source>
        <strain evidence="1">UMSG2</strain>
    </source>
</reference>
<dbReference type="EMBL" id="MCFK01001502">
    <property type="protein sequence ID" value="RKF64929.1"/>
    <property type="molecule type" value="Genomic_DNA"/>
</dbReference>
<comment type="caution">
    <text evidence="1">The sequence shown here is derived from an EMBL/GenBank/DDBJ whole genome shotgun (WGS) entry which is preliminary data.</text>
</comment>